<evidence type="ECO:0000313" key="6">
    <source>
        <dbReference type="EMBL" id="EPF31152.1"/>
    </source>
</evidence>
<dbReference type="PATRIC" id="fig|1125699.3.peg.1505"/>
<comment type="caution">
    <text evidence="6">The sequence shown here is derived from an EMBL/GenBank/DDBJ whole genome shotgun (WGS) entry which is preliminary data.</text>
</comment>
<reference evidence="6 7" key="1">
    <citation type="submission" date="2013-04" db="EMBL/GenBank/DDBJ databases">
        <title>The Genome Sequence of Treponema maltophilum ATCC 51939.</title>
        <authorList>
            <consortium name="The Broad Institute Genomics Platform"/>
            <person name="Earl A."/>
            <person name="Ward D."/>
            <person name="Feldgarden M."/>
            <person name="Gevers D."/>
            <person name="Leonetti C."/>
            <person name="Blanton J.M."/>
            <person name="Dewhirst F.E."/>
            <person name="Izard J."/>
            <person name="Walker B."/>
            <person name="Young S."/>
            <person name="Zeng Q."/>
            <person name="Gargeya S."/>
            <person name="Fitzgerald M."/>
            <person name="Haas B."/>
            <person name="Abouelleil A."/>
            <person name="Allen A.W."/>
            <person name="Alvarado L."/>
            <person name="Arachchi H.M."/>
            <person name="Berlin A.M."/>
            <person name="Chapman S.B."/>
            <person name="Gainer-Dewar J."/>
            <person name="Goldberg J."/>
            <person name="Griggs A."/>
            <person name="Gujja S."/>
            <person name="Hansen M."/>
            <person name="Howarth C."/>
            <person name="Imamovic A."/>
            <person name="Ireland A."/>
            <person name="Larimer J."/>
            <person name="McCowan C."/>
            <person name="Murphy C."/>
            <person name="Pearson M."/>
            <person name="Poon T.W."/>
            <person name="Priest M."/>
            <person name="Roberts A."/>
            <person name="Saif S."/>
            <person name="Shea T."/>
            <person name="Sisk P."/>
            <person name="Sykes S."/>
            <person name="Wortman J."/>
            <person name="Nusbaum C."/>
            <person name="Birren B."/>
        </authorList>
    </citation>
    <scope>NUCLEOTIDE SEQUENCE [LARGE SCALE GENOMIC DNA]</scope>
    <source>
        <strain evidence="6 7">ATCC 51939</strain>
    </source>
</reference>
<dbReference type="InterPro" id="IPR011330">
    <property type="entry name" value="Glyco_hydro/deAcase_b/a-brl"/>
</dbReference>
<dbReference type="RefSeq" id="WP_016525763.1">
    <property type="nucleotide sequence ID" value="NZ_KE332518.1"/>
</dbReference>
<dbReference type="Gene3D" id="3.20.110.10">
    <property type="entry name" value="Glycoside hydrolase 38, N terminal domain"/>
    <property type="match status" value="1"/>
</dbReference>
<dbReference type="InterPro" id="IPR015293">
    <property type="entry name" value="BE_C"/>
</dbReference>
<feature type="domain" description="Glycoside hydrolase family 57 N-terminal" evidence="4">
    <location>
        <begin position="25"/>
        <end position="277"/>
    </location>
</feature>
<dbReference type="InterPro" id="IPR027291">
    <property type="entry name" value="Glyco_hydro_38_N_sf"/>
</dbReference>
<sequence length="528" mass="59336">MRHNKTKKQLVITLVANQAYTRCMQKDIPAIWQNTLFPAITDTYIPLLKMMERLAKDKVPFALSLVLSPTLCALWDDPAVQEEYGLWLERLIALGEREIERTKHTAGFSSLSKSYLKRLKQTKSFFADECGGLLLPKFAAFAASGNVEFLATAATSCFLPHYRELNEAVDAQIEAGLISHRTYFGSVPEGFWLPAMGYTDGLEKNIRKYGFSYTVLDTHGFLFSEPLPQNGIFSPALVRNGLAVFARDPKTRSAVSGGFAKNEVYRNQNRDIGFEFPADDLDVLLQGQKERCATGFKYWSQKDTETVYSSSAAAKQTVLDAETFLNTKAECLDQAFSELGKKPVSLACIFDARDLGQIWYEGVDWLEQVFRQAASRTDIACASYSRILPEQSDMQKITPFMSAAEGSGYAENLLDKSNGWILRYALKAAERMVDLAERFSADSGLKERCLNLAAKQVLVAQSADWPRMLNAGVNADYAAEIFKYCIHGFSVVYDSLGSNSISTEWLTRTEKDFPLFPWMNYRIFGKKR</sequence>
<dbReference type="SUPFAM" id="SSF88688">
    <property type="entry name" value="Families 57/38 glycoside transferase middle domain"/>
    <property type="match status" value="1"/>
</dbReference>
<dbReference type="eggNOG" id="COG1543">
    <property type="taxonomic scope" value="Bacteria"/>
</dbReference>
<keyword evidence="7" id="KW-1185">Reference proteome</keyword>
<evidence type="ECO:0008006" key="8">
    <source>
        <dbReference type="Google" id="ProtNLM"/>
    </source>
</evidence>
<evidence type="ECO:0000313" key="7">
    <source>
        <dbReference type="Proteomes" id="UP000014541"/>
    </source>
</evidence>
<dbReference type="PANTHER" id="PTHR41695:SF1">
    <property type="entry name" value="1,4-ALPHA-GLUCAN BRANCHING ENZYME TK1436"/>
    <property type="match status" value="1"/>
</dbReference>
<accession>S3KG08</accession>
<dbReference type="InterPro" id="IPR028995">
    <property type="entry name" value="Glyco_hydro_57/38_cen_sf"/>
</dbReference>
<gene>
    <name evidence="6" type="ORF">HMPREF9194_01493</name>
</gene>
<dbReference type="Pfam" id="PF03065">
    <property type="entry name" value="Glyco_hydro_57"/>
    <property type="match status" value="1"/>
</dbReference>
<dbReference type="Gene3D" id="1.20.1430.10">
    <property type="entry name" value="Families 57/38 glycoside transferase, middle domain"/>
    <property type="match status" value="1"/>
</dbReference>
<dbReference type="Pfam" id="PF09210">
    <property type="entry name" value="BE_C"/>
    <property type="match status" value="1"/>
</dbReference>
<dbReference type="EMBL" id="ATFF01000006">
    <property type="protein sequence ID" value="EPF31152.1"/>
    <property type="molecule type" value="Genomic_DNA"/>
</dbReference>
<dbReference type="InterPro" id="IPR040042">
    <property type="entry name" value="Branching_enz_MT3115-like"/>
</dbReference>
<dbReference type="GO" id="GO:0030979">
    <property type="term" value="P:alpha-glucan biosynthetic process"/>
    <property type="evidence" value="ECO:0007669"/>
    <property type="project" value="InterPro"/>
</dbReference>
<proteinExistence type="inferred from homology"/>
<dbReference type="PANTHER" id="PTHR41695">
    <property type="entry name" value="1,4-ALPHA-GLUCAN BRANCHING ENZYME RV3031-RELATED"/>
    <property type="match status" value="1"/>
</dbReference>
<evidence type="ECO:0000256" key="2">
    <source>
        <dbReference type="ARBA" id="ARBA00023277"/>
    </source>
</evidence>
<dbReference type="AlphaFoldDB" id="S3KG08"/>
<evidence type="ECO:0000256" key="3">
    <source>
        <dbReference type="RuleBase" id="RU361196"/>
    </source>
</evidence>
<comment type="similarity">
    <text evidence="1 3">Belongs to the glycosyl hydrolase 57 family.</text>
</comment>
<evidence type="ECO:0000259" key="5">
    <source>
        <dbReference type="Pfam" id="PF09210"/>
    </source>
</evidence>
<name>S3KG08_TREMA</name>
<dbReference type="STRING" id="1125699.HMPREF9194_01493"/>
<dbReference type="HOGENOM" id="CLU_008192_1_0_12"/>
<dbReference type="InterPro" id="IPR037090">
    <property type="entry name" value="57_glycoside_trans_central"/>
</dbReference>
<evidence type="ECO:0000259" key="4">
    <source>
        <dbReference type="Pfam" id="PF03065"/>
    </source>
</evidence>
<dbReference type="GO" id="GO:0003844">
    <property type="term" value="F:1,4-alpha-glucan branching enzyme activity"/>
    <property type="evidence" value="ECO:0007669"/>
    <property type="project" value="InterPro"/>
</dbReference>
<dbReference type="SUPFAM" id="SSF88713">
    <property type="entry name" value="Glycoside hydrolase/deacetylase"/>
    <property type="match status" value="1"/>
</dbReference>
<dbReference type="GO" id="GO:0005576">
    <property type="term" value="C:extracellular region"/>
    <property type="evidence" value="ECO:0007669"/>
    <property type="project" value="TreeGrafter"/>
</dbReference>
<feature type="domain" description="1,4-alpha-glucan branching enzyme C-terminal" evidence="5">
    <location>
        <begin position="427"/>
        <end position="524"/>
    </location>
</feature>
<dbReference type="InterPro" id="IPR004300">
    <property type="entry name" value="Glyco_hydro_57_N"/>
</dbReference>
<dbReference type="Proteomes" id="UP000014541">
    <property type="component" value="Unassembled WGS sequence"/>
</dbReference>
<protein>
    <recommendedName>
        <fullName evidence="8">Glycoside hydrolase family 57 N-terminal domain-containing protein</fullName>
    </recommendedName>
</protein>
<organism evidence="6 7">
    <name type="scientific">Treponema maltophilum ATCC 51939</name>
    <dbReference type="NCBI Taxonomy" id="1125699"/>
    <lineage>
        <taxon>Bacteria</taxon>
        <taxon>Pseudomonadati</taxon>
        <taxon>Spirochaetota</taxon>
        <taxon>Spirochaetia</taxon>
        <taxon>Spirochaetales</taxon>
        <taxon>Treponemataceae</taxon>
        <taxon>Treponema</taxon>
    </lineage>
</organism>
<evidence type="ECO:0000256" key="1">
    <source>
        <dbReference type="ARBA" id="ARBA00006821"/>
    </source>
</evidence>
<keyword evidence="2 3" id="KW-0119">Carbohydrate metabolism</keyword>
<dbReference type="OrthoDB" id="9803279at2"/>